<protein>
    <submittedName>
        <fullName evidence="4">V-type ATP synthase subunit E</fullName>
    </submittedName>
</protein>
<evidence type="ECO:0000256" key="3">
    <source>
        <dbReference type="ARBA" id="ARBA00023065"/>
    </source>
</evidence>
<dbReference type="GO" id="GO:0046961">
    <property type="term" value="F:proton-transporting ATPase activity, rotational mechanism"/>
    <property type="evidence" value="ECO:0007669"/>
    <property type="project" value="InterPro"/>
</dbReference>
<accession>A0A6N3H9Y0</accession>
<evidence type="ECO:0000256" key="2">
    <source>
        <dbReference type="ARBA" id="ARBA00022448"/>
    </source>
</evidence>
<dbReference type="AlphaFoldDB" id="A0A6N3H9Y0"/>
<keyword evidence="2" id="KW-0813">Transport</keyword>
<dbReference type="Gene3D" id="3.30.2320.30">
    <property type="entry name" value="ATP synthase, E subunit, C-terminal"/>
    <property type="match status" value="1"/>
</dbReference>
<dbReference type="InterPro" id="IPR002842">
    <property type="entry name" value="ATPase_V1_Esu"/>
</dbReference>
<name>A0A6N3H9Y0_EUBLI</name>
<organism evidence="4">
    <name type="scientific">Eubacterium limosum</name>
    <dbReference type="NCBI Taxonomy" id="1736"/>
    <lineage>
        <taxon>Bacteria</taxon>
        <taxon>Bacillati</taxon>
        <taxon>Bacillota</taxon>
        <taxon>Clostridia</taxon>
        <taxon>Eubacteriales</taxon>
        <taxon>Eubacteriaceae</taxon>
        <taxon>Eubacterium</taxon>
    </lineage>
</organism>
<proteinExistence type="inferred from homology"/>
<dbReference type="GO" id="GO:0033178">
    <property type="term" value="C:proton-transporting two-sector ATPase complex, catalytic domain"/>
    <property type="evidence" value="ECO:0007669"/>
    <property type="project" value="InterPro"/>
</dbReference>
<keyword evidence="3" id="KW-0406">Ion transport</keyword>
<comment type="similarity">
    <text evidence="1">Belongs to the V-ATPase E subunit family.</text>
</comment>
<evidence type="ECO:0000256" key="1">
    <source>
        <dbReference type="ARBA" id="ARBA00005901"/>
    </source>
</evidence>
<dbReference type="SUPFAM" id="SSF160527">
    <property type="entry name" value="V-type ATPase subunit E-like"/>
    <property type="match status" value="1"/>
</dbReference>
<dbReference type="Pfam" id="PF01991">
    <property type="entry name" value="vATP-synt_E"/>
    <property type="match status" value="1"/>
</dbReference>
<reference evidence="4" key="1">
    <citation type="submission" date="2019-11" db="EMBL/GenBank/DDBJ databases">
        <authorList>
            <person name="Feng L."/>
        </authorList>
    </citation>
    <scope>NUCLEOTIDE SEQUENCE</scope>
    <source>
        <strain evidence="4">ElimosumLFYP34</strain>
    </source>
</reference>
<dbReference type="EMBL" id="CACRTR010000023">
    <property type="protein sequence ID" value="VYU73368.1"/>
    <property type="molecule type" value="Genomic_DNA"/>
</dbReference>
<gene>
    <name evidence="4" type="ORF">ELLFYP34_01056</name>
</gene>
<dbReference type="InterPro" id="IPR038495">
    <property type="entry name" value="ATPase_E_C"/>
</dbReference>
<sequence length="205" mass="23617">MISVEEKLGVFTQYLLRKQREWGKQTINTAKDKKLEMVKASGEKIKEEKRSIEERGYHVIFRDKNKIIAQGKNTAKTELLEEKSRILEDFKQAVLDEARNYVGTEIYRGYLVKCLEKVPSILRDRRDIIIFVNDPDSAFVKQNASKVLPDYTITFDALPAGTIGGIVVRDTDNRINCDFTVENLVRTNYKTIGMHLNEVMEKQVG</sequence>
<evidence type="ECO:0000313" key="4">
    <source>
        <dbReference type="EMBL" id="VYU73368.1"/>
    </source>
</evidence>